<proteinExistence type="inferred from homology"/>
<sequence>MASISIPIPLRDYAKNGVLGWLATVDHKKIGIMYMVMSFSFFIAAGLMALLIRLQLAAPNMQVVDPNTYNQLFTMHGSVMIFLFTIPMLVGGFGNYFVPLMIGARDVAFPRLNAFSFWITLGAGLVMLIGFVFGARSDAAWTAYVPYSTKSFSPTVGMDIWLIGIILLGIGSTLGAVNFLVTVYSMRAPGMTAWRIPMFVWAMATTAVMVLLATPVLTAALIMLVADRNFNTQFFTANRVQLWQHMFWFYSHPAVYIMILPAMGIISEIIPVFSRKPLFGLRAVVISTVLIGLLGFTTWVHHMFVSGVDPAIERFFMFTTMVIAVPTGVKVFNWLATLWGGSLNLKTPLLMCIGFLATFVIGGISGVMQASIPLDQYVHNSYFVVAHFHYVLFGGSVFGIFAALYYWGPKITGRMFDEKLGKLHFWLMMIGFNVTFFPMHFLGLQGMPRRIATYDPGRGWELGNLVSTIGAFLIAFSVLIFIINALKLRQGERAGDDPWEGNTLEWSVASPPPEYNFLEIPTVESDRPLFDARMRTPHI</sequence>
<dbReference type="AlphaFoldDB" id="A0A2M8QAY0"/>
<dbReference type="GO" id="GO:0046872">
    <property type="term" value="F:metal ion binding"/>
    <property type="evidence" value="ECO:0007669"/>
    <property type="project" value="UniProtKB-KW"/>
</dbReference>
<protein>
    <recommendedName>
        <fullName evidence="5 21">Cytochrome c oxidase subunit 1</fullName>
        <ecNumber evidence="4 21">7.1.1.9</ecNumber>
    </recommendedName>
</protein>
<feature type="domain" description="Cytochrome oxidase subunit I profile" evidence="22">
    <location>
        <begin position="15"/>
        <end position="524"/>
    </location>
</feature>
<evidence type="ECO:0000256" key="21">
    <source>
        <dbReference type="RuleBase" id="RU363061"/>
    </source>
</evidence>
<evidence type="ECO:0000313" key="24">
    <source>
        <dbReference type="Proteomes" id="UP000230790"/>
    </source>
</evidence>
<keyword evidence="13 20" id="KW-0249">Electron transport</keyword>
<keyword evidence="14 21" id="KW-1133">Transmembrane helix</keyword>
<dbReference type="InterPro" id="IPR023616">
    <property type="entry name" value="Cyt_c_oxase-like_su1_dom"/>
</dbReference>
<evidence type="ECO:0000256" key="7">
    <source>
        <dbReference type="ARBA" id="ARBA00022475"/>
    </source>
</evidence>
<keyword evidence="9 20" id="KW-0679">Respiratory chain</keyword>
<accession>A0A2M8QAY0</accession>
<dbReference type="PROSITE" id="PS50855">
    <property type="entry name" value="COX1"/>
    <property type="match status" value="1"/>
</dbReference>
<evidence type="ECO:0000256" key="9">
    <source>
        <dbReference type="ARBA" id="ARBA00022660"/>
    </source>
</evidence>
<organism evidence="23 24">
    <name type="scientific">Candidatus Thermofonsia Clade 3 bacterium</name>
    <dbReference type="NCBI Taxonomy" id="2364212"/>
    <lineage>
        <taxon>Bacteria</taxon>
        <taxon>Bacillati</taxon>
        <taxon>Chloroflexota</taxon>
        <taxon>Candidatus Thermofontia</taxon>
        <taxon>Candidatus Thermofonsia Clade 3</taxon>
    </lineage>
</organism>
<dbReference type="InterPro" id="IPR023615">
    <property type="entry name" value="Cyt_c_Oxase_su1_BS"/>
</dbReference>
<feature type="transmembrane region" description="Helical" evidence="21">
    <location>
        <begin position="279"/>
        <end position="300"/>
    </location>
</feature>
<dbReference type="GO" id="GO:0006119">
    <property type="term" value="P:oxidative phosphorylation"/>
    <property type="evidence" value="ECO:0007669"/>
    <property type="project" value="UniProtKB-UniPathway"/>
</dbReference>
<dbReference type="InterPro" id="IPR014241">
    <property type="entry name" value="Cyt_c_oxidase_su1_bac"/>
</dbReference>
<dbReference type="GO" id="GO:0005886">
    <property type="term" value="C:plasma membrane"/>
    <property type="evidence" value="ECO:0007669"/>
    <property type="project" value="UniProtKB-SubCell"/>
</dbReference>
<evidence type="ECO:0000256" key="11">
    <source>
        <dbReference type="ARBA" id="ARBA00022723"/>
    </source>
</evidence>
<comment type="pathway">
    <text evidence="2 21">Energy metabolism; oxidative phosphorylation.</text>
</comment>
<feature type="transmembrane region" description="Helical" evidence="21">
    <location>
        <begin position="462"/>
        <end position="483"/>
    </location>
</feature>
<feature type="transmembrane region" description="Helical" evidence="21">
    <location>
        <begin position="420"/>
        <end position="442"/>
    </location>
</feature>
<dbReference type="GO" id="GO:0020037">
    <property type="term" value="F:heme binding"/>
    <property type="evidence" value="ECO:0007669"/>
    <property type="project" value="InterPro"/>
</dbReference>
<keyword evidence="10 20" id="KW-0812">Transmembrane</keyword>
<dbReference type="PANTHER" id="PTHR10422:SF18">
    <property type="entry name" value="CYTOCHROME C OXIDASE SUBUNIT 1"/>
    <property type="match status" value="1"/>
</dbReference>
<comment type="function">
    <text evidence="18 21">Cytochrome c oxidase is the component of the respiratory chain that catalyzes the reduction of oxygen to water. Subunits 1-3 form the functional core of the enzyme complex. CO I is the catalytic subunit of the enzyme. Electrons originating in cytochrome c are transferred via the copper A center of subunit 2 and heme A of subunit 1 to the bimetallic center formed by heme A3 and copper B.</text>
</comment>
<evidence type="ECO:0000256" key="10">
    <source>
        <dbReference type="ARBA" id="ARBA00022692"/>
    </source>
</evidence>
<dbReference type="Proteomes" id="UP000230790">
    <property type="component" value="Unassembled WGS sequence"/>
</dbReference>
<evidence type="ECO:0000256" key="15">
    <source>
        <dbReference type="ARBA" id="ARBA00023004"/>
    </source>
</evidence>
<dbReference type="InterPro" id="IPR000883">
    <property type="entry name" value="Cyt_C_Oxase_1"/>
</dbReference>
<evidence type="ECO:0000256" key="1">
    <source>
        <dbReference type="ARBA" id="ARBA00004651"/>
    </source>
</evidence>
<dbReference type="PRINTS" id="PR01165">
    <property type="entry name" value="CYCOXIDASEI"/>
</dbReference>
<dbReference type="SUPFAM" id="SSF81442">
    <property type="entry name" value="Cytochrome c oxidase subunit I-like"/>
    <property type="match status" value="1"/>
</dbReference>
<evidence type="ECO:0000256" key="13">
    <source>
        <dbReference type="ARBA" id="ARBA00022982"/>
    </source>
</evidence>
<keyword evidence="12" id="KW-1278">Translocase</keyword>
<dbReference type="GO" id="GO:0015990">
    <property type="term" value="P:electron transport coupled proton transport"/>
    <property type="evidence" value="ECO:0007669"/>
    <property type="project" value="InterPro"/>
</dbReference>
<evidence type="ECO:0000256" key="20">
    <source>
        <dbReference type="RuleBase" id="RU000370"/>
    </source>
</evidence>
<reference evidence="23 24" key="1">
    <citation type="submission" date="2017-11" db="EMBL/GenBank/DDBJ databases">
        <title>Evolution of Phototrophy in the Chloroflexi Phylum Driven by Horizontal Gene Transfer.</title>
        <authorList>
            <person name="Ward L.M."/>
            <person name="Hemp J."/>
            <person name="Shih P.M."/>
            <person name="Mcglynn S.E."/>
            <person name="Fischer W."/>
        </authorList>
    </citation>
    <scope>NUCLEOTIDE SEQUENCE [LARGE SCALE GENOMIC DNA]</scope>
    <source>
        <strain evidence="23">JP3_7</strain>
    </source>
</reference>
<gene>
    <name evidence="23" type="primary">ctaD</name>
    <name evidence="23" type="ORF">CUN48_11095</name>
</gene>
<keyword evidence="6 20" id="KW-0813">Transport</keyword>
<dbReference type="GO" id="GO:0004129">
    <property type="term" value="F:cytochrome-c oxidase activity"/>
    <property type="evidence" value="ECO:0007669"/>
    <property type="project" value="UniProtKB-EC"/>
</dbReference>
<keyword evidence="17 21" id="KW-0472">Membrane</keyword>
<evidence type="ECO:0000256" key="5">
    <source>
        <dbReference type="ARBA" id="ARBA00015947"/>
    </source>
</evidence>
<dbReference type="EC" id="7.1.1.9" evidence="4 21"/>
<dbReference type="InterPro" id="IPR036927">
    <property type="entry name" value="Cyt_c_oxase-like_su1_sf"/>
</dbReference>
<evidence type="ECO:0000313" key="23">
    <source>
        <dbReference type="EMBL" id="PJF46958.1"/>
    </source>
</evidence>
<keyword evidence="11 21" id="KW-0479">Metal-binding</keyword>
<comment type="subcellular location">
    <subcellularLocation>
        <location evidence="1 21">Cell membrane</location>
        <topology evidence="1 21">Multi-pass membrane protein</topology>
    </subcellularLocation>
</comment>
<feature type="transmembrane region" description="Helical" evidence="21">
    <location>
        <begin position="388"/>
        <end position="408"/>
    </location>
</feature>
<feature type="transmembrane region" description="Helical" evidence="21">
    <location>
        <begin position="115"/>
        <end position="135"/>
    </location>
</feature>
<keyword evidence="7 21" id="KW-1003">Cell membrane</keyword>
<keyword evidence="8 20" id="KW-0349">Heme</keyword>
<dbReference type="Pfam" id="PF00115">
    <property type="entry name" value="COX1"/>
    <property type="match status" value="1"/>
</dbReference>
<evidence type="ECO:0000256" key="3">
    <source>
        <dbReference type="ARBA" id="ARBA00009578"/>
    </source>
</evidence>
<dbReference type="FunFam" id="1.20.210.10:FF:000006">
    <property type="entry name" value="Cytochrome c oxidase subunit 1"/>
    <property type="match status" value="1"/>
</dbReference>
<comment type="caution">
    <text evidence="23">The sequence shown here is derived from an EMBL/GenBank/DDBJ whole genome shotgun (WGS) entry which is preliminary data.</text>
</comment>
<evidence type="ECO:0000256" key="16">
    <source>
        <dbReference type="ARBA" id="ARBA00023008"/>
    </source>
</evidence>
<evidence type="ECO:0000256" key="6">
    <source>
        <dbReference type="ARBA" id="ARBA00022448"/>
    </source>
</evidence>
<feature type="transmembrane region" description="Helical" evidence="21">
    <location>
        <begin position="72"/>
        <end position="94"/>
    </location>
</feature>
<dbReference type="PANTHER" id="PTHR10422">
    <property type="entry name" value="CYTOCHROME C OXIDASE SUBUNIT 1"/>
    <property type="match status" value="1"/>
</dbReference>
<keyword evidence="15 21" id="KW-0408">Iron</keyword>
<evidence type="ECO:0000256" key="18">
    <source>
        <dbReference type="ARBA" id="ARBA00025218"/>
    </source>
</evidence>
<dbReference type="PROSITE" id="PS00077">
    <property type="entry name" value="COX1_CUB"/>
    <property type="match status" value="1"/>
</dbReference>
<evidence type="ECO:0000256" key="17">
    <source>
        <dbReference type="ARBA" id="ARBA00023136"/>
    </source>
</evidence>
<evidence type="ECO:0000256" key="2">
    <source>
        <dbReference type="ARBA" id="ARBA00004673"/>
    </source>
</evidence>
<feature type="transmembrane region" description="Helical" evidence="21">
    <location>
        <begin position="32"/>
        <end position="52"/>
    </location>
</feature>
<dbReference type="EMBL" id="PGTN01000078">
    <property type="protein sequence ID" value="PJF46958.1"/>
    <property type="molecule type" value="Genomic_DNA"/>
</dbReference>
<dbReference type="Gene3D" id="1.20.210.10">
    <property type="entry name" value="Cytochrome c oxidase-like, subunit I domain"/>
    <property type="match status" value="1"/>
</dbReference>
<name>A0A2M8QAY0_9CHLR</name>
<comment type="similarity">
    <text evidence="3 20">Belongs to the heme-copper respiratory oxidase family.</text>
</comment>
<evidence type="ECO:0000256" key="14">
    <source>
        <dbReference type="ARBA" id="ARBA00022989"/>
    </source>
</evidence>
<evidence type="ECO:0000256" key="8">
    <source>
        <dbReference type="ARBA" id="ARBA00022617"/>
    </source>
</evidence>
<evidence type="ECO:0000256" key="4">
    <source>
        <dbReference type="ARBA" id="ARBA00012949"/>
    </source>
</evidence>
<feature type="transmembrane region" description="Helical" evidence="21">
    <location>
        <begin position="160"/>
        <end position="186"/>
    </location>
</feature>
<dbReference type="GO" id="GO:0022904">
    <property type="term" value="P:respiratory electron transport chain"/>
    <property type="evidence" value="ECO:0007669"/>
    <property type="project" value="TreeGrafter"/>
</dbReference>
<feature type="transmembrane region" description="Helical" evidence="21">
    <location>
        <begin position="315"/>
        <end position="336"/>
    </location>
</feature>
<evidence type="ECO:0000259" key="22">
    <source>
        <dbReference type="PROSITE" id="PS50855"/>
    </source>
</evidence>
<feature type="transmembrane region" description="Helical" evidence="21">
    <location>
        <begin position="246"/>
        <end position="267"/>
    </location>
</feature>
<dbReference type="UniPathway" id="UPA00705"/>
<comment type="catalytic activity">
    <reaction evidence="19 21">
        <text>4 Fe(II)-[cytochrome c] + O2 + 8 H(+)(in) = 4 Fe(III)-[cytochrome c] + 2 H2O + 4 H(+)(out)</text>
        <dbReference type="Rhea" id="RHEA:11436"/>
        <dbReference type="Rhea" id="RHEA-COMP:10350"/>
        <dbReference type="Rhea" id="RHEA-COMP:14399"/>
        <dbReference type="ChEBI" id="CHEBI:15377"/>
        <dbReference type="ChEBI" id="CHEBI:15378"/>
        <dbReference type="ChEBI" id="CHEBI:15379"/>
        <dbReference type="ChEBI" id="CHEBI:29033"/>
        <dbReference type="ChEBI" id="CHEBI:29034"/>
        <dbReference type="EC" id="7.1.1.9"/>
    </reaction>
</comment>
<keyword evidence="16 21" id="KW-0186">Copper</keyword>
<feature type="transmembrane region" description="Helical" evidence="21">
    <location>
        <begin position="348"/>
        <end position="368"/>
    </location>
</feature>
<dbReference type="NCBIfam" id="TIGR02891">
    <property type="entry name" value="CtaD_CoxA"/>
    <property type="match status" value="1"/>
</dbReference>
<feature type="transmembrane region" description="Helical" evidence="21">
    <location>
        <begin position="198"/>
        <end position="226"/>
    </location>
</feature>
<evidence type="ECO:0000256" key="19">
    <source>
        <dbReference type="ARBA" id="ARBA00047816"/>
    </source>
</evidence>
<evidence type="ECO:0000256" key="12">
    <source>
        <dbReference type="ARBA" id="ARBA00022967"/>
    </source>
</evidence>